<dbReference type="Pfam" id="PF03401">
    <property type="entry name" value="TctC"/>
    <property type="match status" value="1"/>
</dbReference>
<dbReference type="RefSeq" id="WP_165393080.1">
    <property type="nucleotide sequence ID" value="NZ_SHKO01000002.1"/>
</dbReference>
<name>A0A4Q7VFW8_9BURK</name>
<dbReference type="InterPro" id="IPR005064">
    <property type="entry name" value="BUG"/>
</dbReference>
<dbReference type="SUPFAM" id="SSF53850">
    <property type="entry name" value="Periplasmic binding protein-like II"/>
    <property type="match status" value="1"/>
</dbReference>
<dbReference type="PANTHER" id="PTHR42928">
    <property type="entry name" value="TRICARBOXYLATE-BINDING PROTEIN"/>
    <property type="match status" value="1"/>
</dbReference>
<dbReference type="Gene3D" id="3.40.190.10">
    <property type="entry name" value="Periplasmic binding protein-like II"/>
    <property type="match status" value="1"/>
</dbReference>
<accession>A0A4Q7VFW8</accession>
<keyword evidence="3" id="KW-0675">Receptor</keyword>
<sequence>MKISRLLISALMATCFLATAQEPYPSRPVTLVLGFAPGGAGEQVVRPLEKELATQLGKPLILEHRPGATGAIAASAVARASPAGYTLLIAGTGGHAILPAISPKLNFDPVNDFTPIAALCGGPNVLLVNNDLPVTNLEQVISYARQHPGKLNFGSTGHGSSLHMSGELLKQMANIDIVHVPFQGGGPMMVALLSGQIQMAFANLPAALAQIRGGQVRAIAVTSPQRFPGTPTIPTFAESGLPGYEVTSWYALFGPRNMPQPIVERLNKEINAVLHSADYKANLLVNGLIPIGGTPADLRYMLAKEISKWREVVRALNILKNGS</sequence>
<dbReference type="AlphaFoldDB" id="A0A4Q7VFW8"/>
<keyword evidence="4" id="KW-1185">Reference proteome</keyword>
<dbReference type="EMBL" id="SHKO01000002">
    <property type="protein sequence ID" value="RZT94892.1"/>
    <property type="molecule type" value="Genomic_DNA"/>
</dbReference>
<dbReference type="InterPro" id="IPR042100">
    <property type="entry name" value="Bug_dom1"/>
</dbReference>
<comment type="similarity">
    <text evidence="1">Belongs to the UPF0065 (bug) family.</text>
</comment>
<feature type="signal peptide" evidence="2">
    <location>
        <begin position="1"/>
        <end position="20"/>
    </location>
</feature>
<dbReference type="PIRSF" id="PIRSF017082">
    <property type="entry name" value="YflP"/>
    <property type="match status" value="1"/>
</dbReference>
<evidence type="ECO:0000313" key="3">
    <source>
        <dbReference type="EMBL" id="RZT94892.1"/>
    </source>
</evidence>
<evidence type="ECO:0000313" key="4">
    <source>
        <dbReference type="Proteomes" id="UP000293398"/>
    </source>
</evidence>
<dbReference type="CDD" id="cd13578">
    <property type="entry name" value="PBP2_Bug27"/>
    <property type="match status" value="1"/>
</dbReference>
<gene>
    <name evidence="3" type="ORF">EV681_3327</name>
</gene>
<dbReference type="PANTHER" id="PTHR42928:SF5">
    <property type="entry name" value="BLR1237 PROTEIN"/>
    <property type="match status" value="1"/>
</dbReference>
<proteinExistence type="inferred from homology"/>
<comment type="caution">
    <text evidence="3">The sequence shown here is derived from an EMBL/GenBank/DDBJ whole genome shotgun (WGS) entry which is preliminary data.</text>
</comment>
<dbReference type="Proteomes" id="UP000293398">
    <property type="component" value="Unassembled WGS sequence"/>
</dbReference>
<reference evidence="3 4" key="1">
    <citation type="submission" date="2019-02" db="EMBL/GenBank/DDBJ databases">
        <title>Genomic Encyclopedia of Type Strains, Phase IV (KMG-IV): sequencing the most valuable type-strain genomes for metagenomic binning, comparative biology and taxonomic classification.</title>
        <authorList>
            <person name="Goeker M."/>
        </authorList>
    </citation>
    <scope>NUCLEOTIDE SEQUENCE [LARGE SCALE GENOMIC DNA]</scope>
    <source>
        <strain evidence="3 4">DSM 23814</strain>
    </source>
</reference>
<protein>
    <submittedName>
        <fullName evidence="3">Tripartite-type tricarboxylate transporter receptor subunit TctC</fullName>
    </submittedName>
</protein>
<keyword evidence="2" id="KW-0732">Signal</keyword>
<dbReference type="Gene3D" id="3.40.190.150">
    <property type="entry name" value="Bordetella uptake gene, domain 1"/>
    <property type="match status" value="1"/>
</dbReference>
<feature type="chain" id="PRO_5020699095" evidence="2">
    <location>
        <begin position="21"/>
        <end position="323"/>
    </location>
</feature>
<organism evidence="3 4">
    <name type="scientific">Advenella incenata</name>
    <dbReference type="NCBI Taxonomy" id="267800"/>
    <lineage>
        <taxon>Bacteria</taxon>
        <taxon>Pseudomonadati</taxon>
        <taxon>Pseudomonadota</taxon>
        <taxon>Betaproteobacteria</taxon>
        <taxon>Burkholderiales</taxon>
        <taxon>Alcaligenaceae</taxon>
    </lineage>
</organism>
<evidence type="ECO:0000256" key="2">
    <source>
        <dbReference type="SAM" id="SignalP"/>
    </source>
</evidence>
<evidence type="ECO:0000256" key="1">
    <source>
        <dbReference type="ARBA" id="ARBA00006987"/>
    </source>
</evidence>